<protein>
    <submittedName>
        <fullName evidence="1">Uncharacterized protein</fullName>
    </submittedName>
</protein>
<evidence type="ECO:0000313" key="2">
    <source>
        <dbReference type="Proteomes" id="UP000264036"/>
    </source>
</evidence>
<proteinExistence type="predicted"/>
<organism evidence="1 2">
    <name type="scientific">Advenella kashmirensis</name>
    <dbReference type="NCBI Taxonomy" id="310575"/>
    <lineage>
        <taxon>Bacteria</taxon>
        <taxon>Pseudomonadati</taxon>
        <taxon>Pseudomonadota</taxon>
        <taxon>Betaproteobacteria</taxon>
        <taxon>Burkholderiales</taxon>
        <taxon>Alcaligenaceae</taxon>
    </lineage>
</organism>
<dbReference type="EMBL" id="DOEK01000029">
    <property type="protein sequence ID" value="HBP30480.1"/>
    <property type="molecule type" value="Genomic_DNA"/>
</dbReference>
<accession>A0A356LHK4</accession>
<reference evidence="1 2" key="1">
    <citation type="journal article" date="2018" name="Nat. Biotechnol.">
        <title>A standardized bacterial taxonomy based on genome phylogeny substantially revises the tree of life.</title>
        <authorList>
            <person name="Parks D.H."/>
            <person name="Chuvochina M."/>
            <person name="Waite D.W."/>
            <person name="Rinke C."/>
            <person name="Skarshewski A."/>
            <person name="Chaumeil P.A."/>
            <person name="Hugenholtz P."/>
        </authorList>
    </citation>
    <scope>NUCLEOTIDE SEQUENCE [LARGE SCALE GENOMIC DNA]</scope>
    <source>
        <strain evidence="1">UBA10707</strain>
    </source>
</reference>
<gene>
    <name evidence="1" type="ORF">DD666_13815</name>
</gene>
<sequence>MDKSRIENAFLAIALLAHDQAVQLLATVVNLPFKLDGCANVNFGVQQALQGRSGKLWFANIEDKRNERIEPALCRRSMSTLAAAAQAKGDK</sequence>
<name>A0A356LHK4_9BURK</name>
<comment type="caution">
    <text evidence="1">The sequence shown here is derived from an EMBL/GenBank/DDBJ whole genome shotgun (WGS) entry which is preliminary data.</text>
</comment>
<dbReference type="AlphaFoldDB" id="A0A356LHK4"/>
<evidence type="ECO:0000313" key="1">
    <source>
        <dbReference type="EMBL" id="HBP30480.1"/>
    </source>
</evidence>
<dbReference type="Proteomes" id="UP000264036">
    <property type="component" value="Unassembled WGS sequence"/>
</dbReference>